<dbReference type="SUPFAM" id="SSF53686">
    <property type="entry name" value="Tryptophan synthase beta subunit-like PLP-dependent enzymes"/>
    <property type="match status" value="1"/>
</dbReference>
<name>A0A7W8C114_9BACT</name>
<dbReference type="InterPro" id="IPR036052">
    <property type="entry name" value="TrpB-like_PALP_sf"/>
</dbReference>
<evidence type="ECO:0000256" key="2">
    <source>
        <dbReference type="ARBA" id="ARBA00004962"/>
    </source>
</evidence>
<evidence type="ECO:0000313" key="14">
    <source>
        <dbReference type="Proteomes" id="UP000539075"/>
    </source>
</evidence>
<dbReference type="CDD" id="cd01561">
    <property type="entry name" value="CBS_like"/>
    <property type="match status" value="1"/>
</dbReference>
<keyword evidence="14" id="KW-1185">Reference proteome</keyword>
<dbReference type="FunFam" id="3.40.50.1100:FF:000067">
    <property type="entry name" value="Cysteine synthase"/>
    <property type="match status" value="1"/>
</dbReference>
<organism evidence="13 14">
    <name type="scientific">Desulfovibrio intestinalis</name>
    <dbReference type="NCBI Taxonomy" id="58621"/>
    <lineage>
        <taxon>Bacteria</taxon>
        <taxon>Pseudomonadati</taxon>
        <taxon>Thermodesulfobacteriota</taxon>
        <taxon>Desulfovibrionia</taxon>
        <taxon>Desulfovibrionales</taxon>
        <taxon>Desulfovibrionaceae</taxon>
        <taxon>Desulfovibrio</taxon>
    </lineage>
</organism>
<evidence type="ECO:0000259" key="12">
    <source>
        <dbReference type="Pfam" id="PF00291"/>
    </source>
</evidence>
<evidence type="ECO:0000256" key="3">
    <source>
        <dbReference type="ARBA" id="ARBA00007103"/>
    </source>
</evidence>
<dbReference type="GO" id="GO:0005737">
    <property type="term" value="C:cytoplasm"/>
    <property type="evidence" value="ECO:0007669"/>
    <property type="project" value="UniProtKB-ARBA"/>
</dbReference>
<reference evidence="13 14" key="1">
    <citation type="submission" date="2020-08" db="EMBL/GenBank/DDBJ databases">
        <title>Genomic Encyclopedia of Type Strains, Phase IV (KMG-IV): sequencing the most valuable type-strain genomes for metagenomic binning, comparative biology and taxonomic classification.</title>
        <authorList>
            <person name="Goeker M."/>
        </authorList>
    </citation>
    <scope>NUCLEOTIDE SEQUENCE [LARGE SCALE GENOMIC DNA]</scope>
    <source>
        <strain evidence="13 14">DSM 11275</strain>
    </source>
</reference>
<dbReference type="PANTHER" id="PTHR10314">
    <property type="entry name" value="CYSTATHIONINE BETA-SYNTHASE"/>
    <property type="match status" value="1"/>
</dbReference>
<evidence type="ECO:0000256" key="1">
    <source>
        <dbReference type="ARBA" id="ARBA00001933"/>
    </source>
</evidence>
<dbReference type="InterPro" id="IPR005859">
    <property type="entry name" value="CysK"/>
</dbReference>
<keyword evidence="5 11" id="KW-0028">Amino-acid biosynthesis</keyword>
<dbReference type="Proteomes" id="UP000539075">
    <property type="component" value="Unassembled WGS sequence"/>
</dbReference>
<evidence type="ECO:0000256" key="6">
    <source>
        <dbReference type="ARBA" id="ARBA00022679"/>
    </source>
</evidence>
<keyword evidence="7 10" id="KW-0663">Pyridoxal phosphate</keyword>
<dbReference type="AlphaFoldDB" id="A0A7W8C114"/>
<dbReference type="EMBL" id="JACHGO010000004">
    <property type="protein sequence ID" value="MBB5143621.1"/>
    <property type="molecule type" value="Genomic_DNA"/>
</dbReference>
<comment type="cofactor">
    <cofactor evidence="1 10 11">
        <name>pyridoxal 5'-phosphate</name>
        <dbReference type="ChEBI" id="CHEBI:597326"/>
    </cofactor>
</comment>
<evidence type="ECO:0000256" key="5">
    <source>
        <dbReference type="ARBA" id="ARBA00022605"/>
    </source>
</evidence>
<dbReference type="NCBIfam" id="TIGR01139">
    <property type="entry name" value="cysK"/>
    <property type="match status" value="1"/>
</dbReference>
<dbReference type="InterPro" id="IPR050214">
    <property type="entry name" value="Cys_Synth/Cystath_Beta-Synth"/>
</dbReference>
<dbReference type="Gene3D" id="3.40.50.1100">
    <property type="match status" value="2"/>
</dbReference>
<feature type="domain" description="Tryptophan synthase beta chain-like PALP" evidence="12">
    <location>
        <begin position="5"/>
        <end position="289"/>
    </location>
</feature>
<gene>
    <name evidence="13" type="ORF">HNQ38_001718</name>
</gene>
<accession>A0A7W8C114</accession>
<dbReference type="EC" id="2.5.1.47" evidence="4 11"/>
<evidence type="ECO:0000313" key="13">
    <source>
        <dbReference type="EMBL" id="MBB5143621.1"/>
    </source>
</evidence>
<dbReference type="InterPro" id="IPR001216">
    <property type="entry name" value="P-phosphate_BS"/>
</dbReference>
<dbReference type="RefSeq" id="WP_183719274.1">
    <property type="nucleotide sequence ID" value="NZ_JACHGO010000004.1"/>
</dbReference>
<keyword evidence="8 11" id="KW-0198">Cysteine biosynthesis</keyword>
<evidence type="ECO:0000256" key="10">
    <source>
        <dbReference type="PIRSR" id="PIRSR605856-51"/>
    </source>
</evidence>
<feature type="modified residue" description="N6-(pyridoxal phosphate)lysine" evidence="10">
    <location>
        <position position="41"/>
    </location>
</feature>
<evidence type="ECO:0000256" key="8">
    <source>
        <dbReference type="ARBA" id="ARBA00023192"/>
    </source>
</evidence>
<dbReference type="Pfam" id="PF00291">
    <property type="entry name" value="PALP"/>
    <property type="match status" value="1"/>
</dbReference>
<dbReference type="NCBIfam" id="TIGR01136">
    <property type="entry name" value="cysKM"/>
    <property type="match status" value="1"/>
</dbReference>
<keyword evidence="6 11" id="KW-0808">Transferase</keyword>
<proteinExistence type="inferred from homology"/>
<evidence type="ECO:0000256" key="9">
    <source>
        <dbReference type="ARBA" id="ARBA00047931"/>
    </source>
</evidence>
<dbReference type="UniPathway" id="UPA00136">
    <property type="reaction ID" value="UER00200"/>
</dbReference>
<comment type="pathway">
    <text evidence="2">Amino-acid biosynthesis; L-cysteine biosynthesis; L-cysteine from L-serine: step 2/2.</text>
</comment>
<dbReference type="InterPro" id="IPR001926">
    <property type="entry name" value="TrpB-like_PALP"/>
</dbReference>
<comment type="catalytic activity">
    <reaction evidence="9 11">
        <text>O-acetyl-L-serine + hydrogen sulfide = L-cysteine + acetate</text>
        <dbReference type="Rhea" id="RHEA:14829"/>
        <dbReference type="ChEBI" id="CHEBI:29919"/>
        <dbReference type="ChEBI" id="CHEBI:30089"/>
        <dbReference type="ChEBI" id="CHEBI:35235"/>
        <dbReference type="ChEBI" id="CHEBI:58340"/>
        <dbReference type="EC" id="2.5.1.47"/>
    </reaction>
</comment>
<evidence type="ECO:0000256" key="7">
    <source>
        <dbReference type="ARBA" id="ARBA00022898"/>
    </source>
</evidence>
<protein>
    <recommendedName>
        <fullName evidence="4 11">Cysteine synthase</fullName>
        <ecNumber evidence="4 11">2.5.1.47</ecNumber>
    </recommendedName>
</protein>
<dbReference type="InterPro" id="IPR005856">
    <property type="entry name" value="Cys_synth"/>
</dbReference>
<evidence type="ECO:0000256" key="4">
    <source>
        <dbReference type="ARBA" id="ARBA00012681"/>
    </source>
</evidence>
<dbReference type="GO" id="GO:0006535">
    <property type="term" value="P:cysteine biosynthetic process from serine"/>
    <property type="evidence" value="ECO:0007669"/>
    <property type="project" value="UniProtKB-UniRule"/>
</dbReference>
<dbReference type="PROSITE" id="PS00901">
    <property type="entry name" value="CYS_SYNTHASE"/>
    <property type="match status" value="1"/>
</dbReference>
<sequence length="307" mass="32208">MLTNILQAIGNTPLLRLDLSQELPGTVWLKLENRNPGGSIKDRVAFHLIENALQWGELEPGGLVVEGTSGNMGIGIALVSAVRGLRCVLAMPESMSIERRNLLKGLGAELVLTPAAKGMTGAVEEARRIAEEQGGFIPGQFTNPEAVQAHYKTTGPEIYSDSVGKMDVLVAGVGSGSSITGAGRFLKERIPGFKVIAVEPAASPVISGGKASPHLIQGIGAGFIPAILDRALLDEILLADAEEALVTARQLMRSGIVTGISTGANVAAALKVAARPEMQGKNIVTFACDTGERYMSTRLFTDMTQPA</sequence>
<comment type="caution">
    <text evidence="13">The sequence shown here is derived from an EMBL/GenBank/DDBJ whole genome shotgun (WGS) entry which is preliminary data.</text>
</comment>
<comment type="similarity">
    <text evidence="3 11">Belongs to the cysteine synthase/cystathionine beta-synthase family.</text>
</comment>
<evidence type="ECO:0000256" key="11">
    <source>
        <dbReference type="RuleBase" id="RU003985"/>
    </source>
</evidence>
<dbReference type="GO" id="GO:0004124">
    <property type="term" value="F:cysteine synthase activity"/>
    <property type="evidence" value="ECO:0007669"/>
    <property type="project" value="UniProtKB-UniRule"/>
</dbReference>